<dbReference type="EMBL" id="LT838272">
    <property type="protein sequence ID" value="SMB98184.1"/>
    <property type="molecule type" value="Genomic_DNA"/>
</dbReference>
<dbReference type="AlphaFoldDB" id="A0A1W1VZA4"/>
<dbReference type="Gene3D" id="3.20.20.150">
    <property type="entry name" value="Divalent-metal-dependent TIM barrel enzymes"/>
    <property type="match status" value="1"/>
</dbReference>
<dbReference type="Proteomes" id="UP000192569">
    <property type="component" value="Chromosome I"/>
</dbReference>
<dbReference type="RefSeq" id="WP_157109935.1">
    <property type="nucleotide sequence ID" value="NZ_LT838272.1"/>
</dbReference>
<dbReference type="InterPro" id="IPR050312">
    <property type="entry name" value="IolE/XylAMocC-like"/>
</dbReference>
<dbReference type="PANTHER" id="PTHR12110">
    <property type="entry name" value="HYDROXYPYRUVATE ISOMERASE"/>
    <property type="match status" value="1"/>
</dbReference>
<organism evidence="2 3">
    <name type="scientific">Thermanaeromonas toyohensis ToBE</name>
    <dbReference type="NCBI Taxonomy" id="698762"/>
    <lineage>
        <taxon>Bacteria</taxon>
        <taxon>Bacillati</taxon>
        <taxon>Bacillota</taxon>
        <taxon>Clostridia</taxon>
        <taxon>Neomoorellales</taxon>
        <taxon>Neomoorellaceae</taxon>
        <taxon>Thermanaeromonas</taxon>
    </lineage>
</organism>
<dbReference type="InterPro" id="IPR036237">
    <property type="entry name" value="Xyl_isomerase-like_sf"/>
</dbReference>
<protein>
    <submittedName>
        <fullName evidence="2">Sugar phosphate isomerase/epimerase</fullName>
    </submittedName>
</protein>
<sequence length="294" mass="33787">MAIRWGFSVPSEKEILEGWIPSLMKKGFSWLEIKSPEEIDEVTDPLGKAAVDYIENLLRELSSQYNFDISVHCRFVGLNLSSPNKVVRRATIKALNHDLEFAANIGAKLVVLHLGTIDWSDFPSPDYPYISLLQGELQKVRTDHKQAALESIDELANFAINLGIKLTIENLYRPWELMNSSDEIMAFLKDLNNPNVGVTLDFGHSLLAGEDPQAFIEKLEGLIWHTHLHTNDGKYDLHLPLIKLSREYREALKKLWLMNPNTVFLLELPRSNTEEYLSSLTTLRKWWEEECLRN</sequence>
<keyword evidence="3" id="KW-1185">Reference proteome</keyword>
<proteinExistence type="predicted"/>
<evidence type="ECO:0000313" key="2">
    <source>
        <dbReference type="EMBL" id="SMB98184.1"/>
    </source>
</evidence>
<name>A0A1W1VZA4_9FIRM</name>
<reference evidence="2 3" key="1">
    <citation type="submission" date="2017-04" db="EMBL/GenBank/DDBJ databases">
        <authorList>
            <person name="Afonso C.L."/>
            <person name="Miller P.J."/>
            <person name="Scott M.A."/>
            <person name="Spackman E."/>
            <person name="Goraichik I."/>
            <person name="Dimitrov K.M."/>
            <person name="Suarez D.L."/>
            <person name="Swayne D.E."/>
        </authorList>
    </citation>
    <scope>NUCLEOTIDE SEQUENCE [LARGE SCALE GENOMIC DNA]</scope>
    <source>
        <strain evidence="2 3">ToBE</strain>
    </source>
</reference>
<dbReference type="PANTHER" id="PTHR12110:SF21">
    <property type="entry name" value="XYLOSE ISOMERASE-LIKE TIM BARREL DOMAIN-CONTAINING PROTEIN"/>
    <property type="match status" value="1"/>
</dbReference>
<dbReference type="OrthoDB" id="9801426at2"/>
<dbReference type="STRING" id="698762.SAMN00808754_2184"/>
<dbReference type="InterPro" id="IPR013022">
    <property type="entry name" value="Xyl_isomerase-like_TIM-brl"/>
</dbReference>
<keyword evidence="2" id="KW-0413">Isomerase</keyword>
<dbReference type="GO" id="GO:0016853">
    <property type="term" value="F:isomerase activity"/>
    <property type="evidence" value="ECO:0007669"/>
    <property type="project" value="UniProtKB-KW"/>
</dbReference>
<accession>A0A1W1VZA4</accession>
<feature type="domain" description="Xylose isomerase-like TIM barrel" evidence="1">
    <location>
        <begin position="42"/>
        <end position="281"/>
    </location>
</feature>
<dbReference type="SUPFAM" id="SSF51658">
    <property type="entry name" value="Xylose isomerase-like"/>
    <property type="match status" value="1"/>
</dbReference>
<evidence type="ECO:0000259" key="1">
    <source>
        <dbReference type="Pfam" id="PF01261"/>
    </source>
</evidence>
<gene>
    <name evidence="2" type="ORF">SAMN00808754_2184</name>
</gene>
<evidence type="ECO:0000313" key="3">
    <source>
        <dbReference type="Proteomes" id="UP000192569"/>
    </source>
</evidence>
<dbReference type="Pfam" id="PF01261">
    <property type="entry name" value="AP_endonuc_2"/>
    <property type="match status" value="1"/>
</dbReference>